<feature type="transmembrane region" description="Helical" evidence="6">
    <location>
        <begin position="238"/>
        <end position="271"/>
    </location>
</feature>
<accession>A0A4R1Q0B1</accession>
<gene>
    <name evidence="8" type="ORF">EV210_1075</name>
</gene>
<feature type="transmembrane region" description="Helical" evidence="6">
    <location>
        <begin position="140"/>
        <end position="160"/>
    </location>
</feature>
<protein>
    <submittedName>
        <fullName evidence="8">CitMHS family citrate-Mg2+:H+ or citrate-Ca2+:H+ symporter</fullName>
    </submittedName>
</protein>
<feature type="transmembrane region" description="Helical" evidence="6">
    <location>
        <begin position="413"/>
        <end position="434"/>
    </location>
</feature>
<dbReference type="GO" id="GO:0015137">
    <property type="term" value="F:citrate transmembrane transporter activity"/>
    <property type="evidence" value="ECO:0007669"/>
    <property type="project" value="InterPro"/>
</dbReference>
<dbReference type="InterPro" id="IPR004680">
    <property type="entry name" value="Cit_transptr-like_dom"/>
</dbReference>
<keyword evidence="5 6" id="KW-0472">Membrane</keyword>
<keyword evidence="4 6" id="KW-1133">Transmembrane helix</keyword>
<dbReference type="GO" id="GO:0015128">
    <property type="term" value="F:gluconate transmembrane transporter activity"/>
    <property type="evidence" value="ECO:0007669"/>
    <property type="project" value="InterPro"/>
</dbReference>
<evidence type="ECO:0000256" key="4">
    <source>
        <dbReference type="ARBA" id="ARBA00022989"/>
    </source>
</evidence>
<dbReference type="Pfam" id="PF03600">
    <property type="entry name" value="CitMHS"/>
    <property type="match status" value="1"/>
</dbReference>
<dbReference type="Proteomes" id="UP000295063">
    <property type="component" value="Unassembled WGS sequence"/>
</dbReference>
<keyword evidence="9" id="KW-1185">Reference proteome</keyword>
<dbReference type="InterPro" id="IPR003474">
    <property type="entry name" value="Glcn_transporter"/>
</dbReference>
<dbReference type="EMBL" id="SLUI01000007">
    <property type="protein sequence ID" value="TCL36743.1"/>
    <property type="molecule type" value="Genomic_DNA"/>
</dbReference>
<evidence type="ECO:0000256" key="5">
    <source>
        <dbReference type="ARBA" id="ARBA00023136"/>
    </source>
</evidence>
<name>A0A4R1Q0B1_9FIRM</name>
<evidence type="ECO:0000256" key="3">
    <source>
        <dbReference type="ARBA" id="ARBA00022692"/>
    </source>
</evidence>
<evidence type="ECO:0000256" key="6">
    <source>
        <dbReference type="SAM" id="Phobius"/>
    </source>
</evidence>
<comment type="subcellular location">
    <subcellularLocation>
        <location evidence="1">Membrane</location>
        <topology evidence="1">Multi-pass membrane protein</topology>
    </subcellularLocation>
</comment>
<reference evidence="8 9" key="1">
    <citation type="submission" date="2019-03" db="EMBL/GenBank/DDBJ databases">
        <title>Genomic Encyclopedia of Type Strains, Phase IV (KMG-IV): sequencing the most valuable type-strain genomes for metagenomic binning, comparative biology and taxonomic classification.</title>
        <authorList>
            <person name="Goeker M."/>
        </authorList>
    </citation>
    <scope>NUCLEOTIDE SEQUENCE [LARGE SCALE GENOMIC DNA]</scope>
    <source>
        <strain evidence="8 9">DSM 15969</strain>
    </source>
</reference>
<evidence type="ECO:0000313" key="8">
    <source>
        <dbReference type="EMBL" id="TCL36743.1"/>
    </source>
</evidence>
<evidence type="ECO:0000256" key="2">
    <source>
        <dbReference type="ARBA" id="ARBA00022448"/>
    </source>
</evidence>
<dbReference type="PANTHER" id="PTHR30354:SF26">
    <property type="entry name" value="TRANSPORTER, PUTATIVE-RELATED"/>
    <property type="match status" value="1"/>
</dbReference>
<feature type="transmembrane region" description="Helical" evidence="6">
    <location>
        <begin position="291"/>
        <end position="311"/>
    </location>
</feature>
<keyword evidence="2" id="KW-0813">Transport</keyword>
<keyword evidence="3 6" id="KW-0812">Transmembrane</keyword>
<feature type="domain" description="Citrate transporter-like" evidence="7">
    <location>
        <begin position="13"/>
        <end position="382"/>
    </location>
</feature>
<evidence type="ECO:0000313" key="9">
    <source>
        <dbReference type="Proteomes" id="UP000295063"/>
    </source>
</evidence>
<dbReference type="PANTHER" id="PTHR30354">
    <property type="entry name" value="GNT FAMILY GLUCONATE TRANSPORTER"/>
    <property type="match status" value="1"/>
</dbReference>
<feature type="transmembrane region" description="Helical" evidence="6">
    <location>
        <begin position="375"/>
        <end position="401"/>
    </location>
</feature>
<feature type="transmembrane region" description="Helical" evidence="6">
    <location>
        <begin position="25"/>
        <end position="47"/>
    </location>
</feature>
<feature type="transmembrane region" description="Helical" evidence="6">
    <location>
        <begin position="332"/>
        <end position="355"/>
    </location>
</feature>
<proteinExistence type="predicted"/>
<dbReference type="NCBIfam" id="TIGR00784">
    <property type="entry name" value="citMHS"/>
    <property type="match status" value="1"/>
</dbReference>
<dbReference type="GO" id="GO:0005886">
    <property type="term" value="C:plasma membrane"/>
    <property type="evidence" value="ECO:0007669"/>
    <property type="project" value="TreeGrafter"/>
</dbReference>
<comment type="caution">
    <text evidence="8">The sequence shown here is derived from an EMBL/GenBank/DDBJ whole genome shotgun (WGS) entry which is preliminary data.</text>
</comment>
<feature type="transmembrane region" description="Helical" evidence="6">
    <location>
        <begin position="180"/>
        <end position="201"/>
    </location>
</feature>
<organism evidence="8 9">
    <name type="scientific">Anaerospora hongkongensis</name>
    <dbReference type="NCBI Taxonomy" id="244830"/>
    <lineage>
        <taxon>Bacteria</taxon>
        <taxon>Bacillati</taxon>
        <taxon>Bacillota</taxon>
        <taxon>Negativicutes</taxon>
        <taxon>Selenomonadales</taxon>
        <taxon>Sporomusaceae</taxon>
        <taxon>Anaerospora</taxon>
    </lineage>
</organism>
<dbReference type="AlphaFoldDB" id="A0A4R1Q0B1"/>
<dbReference type="RefSeq" id="WP_207900710.1">
    <property type="nucleotide sequence ID" value="NZ_DAMAKO010000012.1"/>
</dbReference>
<sequence length="439" mass="47231">MITAIAYTLIAVFMVLIMKKKLTPFVALAVVPILFGMAGAAMGYWSADIGKFALDGLKTTSVTAIMLLFAVLFFTTMIDAGLFDPLSNSMIRFAKGDPLKVMVATVLLSAGVSFNGDGTSTMIIVCSALVPIYKKLKMKMLDLAVLTILAHSIMNLLPWGGPTARVIVALGLNEAEVLRGLVPIMVVAEIYVLIVAVFMGLSERKRLGVTELSEAQLNEMLTIADPEIQDIRRPKMVWINLLIVVAAIALLIEGSIKSVIIFLVGTTLALLVNYPNIKDQRARIEANAPDALQVSLVIISAGIFMGILNGTGMADAISKSMATVIPPSLGKYWGLFTGLISCAGTVFLSNDAFYYGVLPVLAKAGYNYGFTPMQLGFASLYGQAFHLLSPLVPFIYVLLRMTDVDMWEWQKKSALIGGIGIFIIYVVVGSIVGLCPISL</sequence>
<evidence type="ECO:0000256" key="1">
    <source>
        <dbReference type="ARBA" id="ARBA00004141"/>
    </source>
</evidence>
<evidence type="ECO:0000259" key="7">
    <source>
        <dbReference type="Pfam" id="PF03600"/>
    </source>
</evidence>
<feature type="transmembrane region" description="Helical" evidence="6">
    <location>
        <begin position="59"/>
        <end position="83"/>
    </location>
</feature>
<dbReference type="InterPro" id="IPR014738">
    <property type="entry name" value="Citrate_transporter"/>
</dbReference>